<dbReference type="RefSeq" id="XP_070867807.1">
    <property type="nucleotide sequence ID" value="XM_071010361.1"/>
</dbReference>
<feature type="region of interest" description="Disordered" evidence="1">
    <location>
        <begin position="693"/>
        <end position="772"/>
    </location>
</feature>
<accession>A0ABR4DFE3</accession>
<sequence>MASRADFAPSLGDTLSYENLLVDCTFPELLARDLERSRDIFLSKDMTAGSPCPGLAAPEPNGVLSMASGLDKGPWLEEVEKTHGYENGPSGSGRSSPDLLSASQKLADGLVSVRTDQLSAIITEATPVSPSSSSPSLSSMPLPALLDLTPCSSNREDSLDGTWFDDEPETPQEGTENYIFTARTSLATLGGLDETRDPADDKAAAPNSPLDLAPLSKQFSVPLPVHFEKPRIIEIPPPAAGKGKALPSHPSRVSPELGPANARDRAASSASAGSVGMVRHRRQLSTESNLSGELGTGPSLLELVNGRTIIDVSTPPCIPLAGRSQDDDSEGSDEEDGISEALELEKAPSADLADPKPSVTKRSLEADACPDACPDAFPDALAPAHSHLTRYPTNSSLASLPLPPNVIESLRASISCFPETMLLTSSLSIETIRAYSKKLRRRSLMDRQFRDPESDTDSAYSSSSPKHSRRWNMADWFDPSRRCNNMAAEKQQQQQVQQWSHATRLAKSLSHVKLSRVLQCPITGRMPSWLKTPSPWAAVANVFPSAPARLCDALYAHLLAYNYVCSHCPSGPRPSGEHQLLGTPQAKNPPLRHRRLSLLQDHQQPSPEATRTARPDPAEGQPNDSGEADDDVAANARRPGTPMSHVPTKAAMFLGIVADAMDKPLPIHAARHGKQPPDPSCRKIQTHLRNLLGKIDPSRPPAQQRNNNRLPAPLSSTQLEKPTSGKPHPSASTPALLEPPPAQAPPSRSPLRSAPRRRRVRPPRPPATTRPG</sequence>
<proteinExistence type="predicted"/>
<comment type="caution">
    <text evidence="2">The sequence shown here is derived from an EMBL/GenBank/DDBJ whole genome shotgun (WGS) entry which is preliminary data.</text>
</comment>
<feature type="region of interest" description="Disordered" evidence="1">
    <location>
        <begin position="235"/>
        <end position="297"/>
    </location>
</feature>
<gene>
    <name evidence="2" type="ORF">VTJ83DRAFT_3929</name>
</gene>
<feature type="region of interest" description="Disordered" evidence="1">
    <location>
        <begin position="446"/>
        <end position="468"/>
    </location>
</feature>
<feature type="region of interest" description="Disordered" evidence="1">
    <location>
        <begin position="601"/>
        <end position="646"/>
    </location>
</feature>
<feature type="region of interest" description="Disordered" evidence="1">
    <location>
        <begin position="150"/>
        <end position="176"/>
    </location>
</feature>
<reference evidence="2 3" key="1">
    <citation type="journal article" date="2024" name="Commun. Biol.">
        <title>Comparative genomic analysis of thermophilic fungi reveals convergent evolutionary adaptations and gene losses.</title>
        <authorList>
            <person name="Steindorff A.S."/>
            <person name="Aguilar-Pontes M.V."/>
            <person name="Robinson A.J."/>
            <person name="Andreopoulos B."/>
            <person name="LaButti K."/>
            <person name="Kuo A."/>
            <person name="Mondo S."/>
            <person name="Riley R."/>
            <person name="Otillar R."/>
            <person name="Haridas S."/>
            <person name="Lipzen A."/>
            <person name="Grimwood J."/>
            <person name="Schmutz J."/>
            <person name="Clum A."/>
            <person name="Reid I.D."/>
            <person name="Moisan M.C."/>
            <person name="Butler G."/>
            <person name="Nguyen T.T.M."/>
            <person name="Dewar K."/>
            <person name="Conant G."/>
            <person name="Drula E."/>
            <person name="Henrissat B."/>
            <person name="Hansel C."/>
            <person name="Singer S."/>
            <person name="Hutchinson M.I."/>
            <person name="de Vries R.P."/>
            <person name="Natvig D.O."/>
            <person name="Powell A.J."/>
            <person name="Tsang A."/>
            <person name="Grigoriev I.V."/>
        </authorList>
    </citation>
    <scope>NUCLEOTIDE SEQUENCE [LARGE SCALE GENOMIC DNA]</scope>
    <source>
        <strain evidence="2 3">ATCC 22073</strain>
    </source>
</reference>
<evidence type="ECO:0000313" key="2">
    <source>
        <dbReference type="EMBL" id="KAL2269083.1"/>
    </source>
</evidence>
<dbReference type="Proteomes" id="UP001600064">
    <property type="component" value="Unassembled WGS sequence"/>
</dbReference>
<dbReference type="GeneID" id="98125005"/>
<keyword evidence="3" id="KW-1185">Reference proteome</keyword>
<feature type="compositionally biased region" description="Polar residues" evidence="1">
    <location>
        <begin position="701"/>
        <end position="721"/>
    </location>
</feature>
<feature type="region of interest" description="Disordered" evidence="1">
    <location>
        <begin position="189"/>
        <end position="211"/>
    </location>
</feature>
<organism evidence="2 3">
    <name type="scientific">Remersonia thermophila</name>
    <dbReference type="NCBI Taxonomy" id="72144"/>
    <lineage>
        <taxon>Eukaryota</taxon>
        <taxon>Fungi</taxon>
        <taxon>Dikarya</taxon>
        <taxon>Ascomycota</taxon>
        <taxon>Pezizomycotina</taxon>
        <taxon>Sordariomycetes</taxon>
        <taxon>Sordariomycetidae</taxon>
        <taxon>Sordariales</taxon>
        <taxon>Sordariales incertae sedis</taxon>
        <taxon>Remersonia</taxon>
    </lineage>
</organism>
<feature type="compositionally biased region" description="Basic and acidic residues" evidence="1">
    <location>
        <begin position="193"/>
        <end position="203"/>
    </location>
</feature>
<feature type="compositionally biased region" description="Pro residues" evidence="1">
    <location>
        <begin position="737"/>
        <end position="748"/>
    </location>
</feature>
<evidence type="ECO:0000256" key="1">
    <source>
        <dbReference type="SAM" id="MobiDB-lite"/>
    </source>
</evidence>
<dbReference type="EMBL" id="JAZGUE010000003">
    <property type="protein sequence ID" value="KAL2269083.1"/>
    <property type="molecule type" value="Genomic_DNA"/>
</dbReference>
<feature type="region of interest" description="Disordered" evidence="1">
    <location>
        <begin position="314"/>
        <end position="363"/>
    </location>
</feature>
<name>A0ABR4DFE3_9PEZI</name>
<feature type="compositionally biased region" description="Pro residues" evidence="1">
    <location>
        <begin position="763"/>
        <end position="772"/>
    </location>
</feature>
<evidence type="ECO:0000313" key="3">
    <source>
        <dbReference type="Proteomes" id="UP001600064"/>
    </source>
</evidence>
<protein>
    <submittedName>
        <fullName evidence="2">Uncharacterized protein</fullName>
    </submittedName>
</protein>
<feature type="compositionally biased region" description="Acidic residues" evidence="1">
    <location>
        <begin position="327"/>
        <end position="338"/>
    </location>
</feature>